<proteinExistence type="predicted"/>
<keyword evidence="3" id="KW-1185">Reference proteome</keyword>
<evidence type="ECO:0000256" key="1">
    <source>
        <dbReference type="SAM" id="MobiDB-lite"/>
    </source>
</evidence>
<name>A0A6A3AGP6_HIBSY</name>
<gene>
    <name evidence="2" type="ORF">F3Y22_tig00110462pilonHSYRG00013</name>
</gene>
<reference evidence="2" key="1">
    <citation type="submission" date="2019-09" db="EMBL/GenBank/DDBJ databases">
        <title>Draft genome information of white flower Hibiscus syriacus.</title>
        <authorList>
            <person name="Kim Y.-M."/>
        </authorList>
    </citation>
    <scope>NUCLEOTIDE SEQUENCE [LARGE SCALE GENOMIC DNA]</scope>
    <source>
        <strain evidence="2">YM2019G1</strain>
    </source>
</reference>
<protein>
    <submittedName>
        <fullName evidence="2">Uncharacterized protein</fullName>
    </submittedName>
</protein>
<dbReference type="Proteomes" id="UP000436088">
    <property type="component" value="Unassembled WGS sequence"/>
</dbReference>
<dbReference type="AlphaFoldDB" id="A0A6A3AGP6"/>
<dbReference type="EMBL" id="VEPZ02000996">
    <property type="protein sequence ID" value="KAE8703750.1"/>
    <property type="molecule type" value="Genomic_DNA"/>
</dbReference>
<comment type="caution">
    <text evidence="2">The sequence shown here is derived from an EMBL/GenBank/DDBJ whole genome shotgun (WGS) entry which is preliminary data.</text>
</comment>
<feature type="compositionally biased region" description="Basic and acidic residues" evidence="1">
    <location>
        <begin position="59"/>
        <end position="74"/>
    </location>
</feature>
<evidence type="ECO:0000313" key="3">
    <source>
        <dbReference type="Proteomes" id="UP000436088"/>
    </source>
</evidence>
<evidence type="ECO:0000313" key="2">
    <source>
        <dbReference type="EMBL" id="KAE8703750.1"/>
    </source>
</evidence>
<feature type="compositionally biased region" description="Basic residues" evidence="1">
    <location>
        <begin position="75"/>
        <end position="92"/>
    </location>
</feature>
<accession>A0A6A3AGP6</accession>
<sequence length="92" mass="11290">MKTVHPLFNAFQKRDSCVRPKTRKLQGEEHLRSTSEMGFKSEYAMWVTFVVFRSVMEERVDDGGRQRRTTDDRAQRRHQQRRPRLCWRRPFY</sequence>
<organism evidence="2 3">
    <name type="scientific">Hibiscus syriacus</name>
    <name type="common">Rose of Sharon</name>
    <dbReference type="NCBI Taxonomy" id="106335"/>
    <lineage>
        <taxon>Eukaryota</taxon>
        <taxon>Viridiplantae</taxon>
        <taxon>Streptophyta</taxon>
        <taxon>Embryophyta</taxon>
        <taxon>Tracheophyta</taxon>
        <taxon>Spermatophyta</taxon>
        <taxon>Magnoliopsida</taxon>
        <taxon>eudicotyledons</taxon>
        <taxon>Gunneridae</taxon>
        <taxon>Pentapetalae</taxon>
        <taxon>rosids</taxon>
        <taxon>malvids</taxon>
        <taxon>Malvales</taxon>
        <taxon>Malvaceae</taxon>
        <taxon>Malvoideae</taxon>
        <taxon>Hibiscus</taxon>
    </lineage>
</organism>
<feature type="region of interest" description="Disordered" evidence="1">
    <location>
        <begin position="59"/>
        <end position="92"/>
    </location>
</feature>